<proteinExistence type="predicted"/>
<keyword evidence="1" id="KW-0238">DNA-binding</keyword>
<accession>A0A0D0PGD8</accession>
<dbReference type="InterPro" id="IPR050639">
    <property type="entry name" value="SSR_resolvase"/>
</dbReference>
<dbReference type="PANTHER" id="PTHR30461">
    <property type="entry name" value="DNA-INVERTASE FROM LAMBDOID PROPHAGE"/>
    <property type="match status" value="1"/>
</dbReference>
<dbReference type="Pfam" id="PF07508">
    <property type="entry name" value="Recombinase"/>
    <property type="match status" value="1"/>
</dbReference>
<dbReference type="SMART" id="SM00857">
    <property type="entry name" value="Resolvase"/>
    <property type="match status" value="1"/>
</dbReference>
<evidence type="ECO:0000259" key="3">
    <source>
        <dbReference type="PROSITE" id="PS51736"/>
    </source>
</evidence>
<keyword evidence="6" id="KW-1185">Reference proteome</keyword>
<evidence type="ECO:0000313" key="6">
    <source>
        <dbReference type="Proteomes" id="UP000032066"/>
    </source>
</evidence>
<dbReference type="Gene3D" id="3.90.1750.20">
    <property type="entry name" value="Putative Large Serine Recombinase, Chain B, Domain 2"/>
    <property type="match status" value="1"/>
</dbReference>
<dbReference type="InterPro" id="IPR036162">
    <property type="entry name" value="Resolvase-like_N_sf"/>
</dbReference>
<dbReference type="Proteomes" id="UP000032066">
    <property type="component" value="Unassembled WGS sequence"/>
</dbReference>
<sequence length="591" mass="65432">MSPILSPSVLPHQLDVVRVFLYARQSSARADGSEVSTESQLAAGHAVCAARSALGVPWVVVGEFADVGRSGWDPNVIRTDFEKMMTGVRAGEADVVIVNELSRLTRQGAQDALEIDSEFKKHAVRFMSILEPFLDTSTPIGVAIFALIAALAKQDSDIKAERLRGAKDTIAAVGGRHSSSPPYGMRAVREQVGDMVISVLEPDEDHPEHVETVLRMVELSFDGTSDNKIATTLDEEGIPAPGMSEKRATKKRMESIQARRVSGDADSPIRWRAQTVRWILNHPVIGGFASERVKRGAAYVNVIARDKATGKPLTPHRGIISGARWLELQEKRQAKAKPNRKSTTDTTPTLLSGWRFLGCGVCGGAMGQSAGEQGRTNLWVESYNCSNPKGHGGLSIRRDVLDDHVTRRVWARLQAADMDNENDREWLAAAALRYAAQNDLAGVAEEQRETKAHLDHVTRSIAELQADRKAGLYRGRDELATWRATMEQYRTYEDQCRARLAELAAAMAGRIEIPSEWFAELDPLDDGSPWANWGVIQRREFLSFFVDHVTVGRGKDPVTKKFIPTDERVEIHWTPALQEDEEENEEELAMV</sequence>
<evidence type="ECO:0000313" key="5">
    <source>
        <dbReference type="EMBL" id="KIQ62394.1"/>
    </source>
</evidence>
<reference evidence="4 6" key="1">
    <citation type="submission" date="2015-02" db="EMBL/GenBank/DDBJ databases">
        <title>Draft genome sequence of Kitasatospora griseola MF730-N6, a bafilomycin, terpentecin and satosporin producer.</title>
        <authorList>
            <person name="Arens J.C."/>
            <person name="Haltli B."/>
            <person name="Kerr R.G."/>
        </authorList>
    </citation>
    <scope>NUCLEOTIDE SEQUENCE [LARGE SCALE GENOMIC DNA]</scope>
    <source>
        <strain evidence="4 6">MF730-N6</strain>
    </source>
</reference>
<dbReference type="EMBL" id="JXZB01000007">
    <property type="protein sequence ID" value="KIQ61484.1"/>
    <property type="molecule type" value="Genomic_DNA"/>
</dbReference>
<dbReference type="Gene3D" id="3.40.50.1390">
    <property type="entry name" value="Resolvase, N-terminal catalytic domain"/>
    <property type="match status" value="1"/>
</dbReference>
<dbReference type="SUPFAM" id="SSF53041">
    <property type="entry name" value="Resolvase-like"/>
    <property type="match status" value="1"/>
</dbReference>
<dbReference type="InterPro" id="IPR006119">
    <property type="entry name" value="Resolv_N"/>
</dbReference>
<gene>
    <name evidence="5" type="ORF">TR51_25345</name>
    <name evidence="4" type="ORF">TR51_35540</name>
</gene>
<dbReference type="OrthoDB" id="4500247at2"/>
<dbReference type="GO" id="GO:0000150">
    <property type="term" value="F:DNA strand exchange activity"/>
    <property type="evidence" value="ECO:0007669"/>
    <property type="project" value="InterPro"/>
</dbReference>
<evidence type="ECO:0000313" key="4">
    <source>
        <dbReference type="EMBL" id="KIQ61484.1"/>
    </source>
</evidence>
<dbReference type="PATRIC" id="fig|2064.6.peg.5407"/>
<dbReference type="PANTHER" id="PTHR30461:SF2">
    <property type="entry name" value="SERINE RECOMBINASE PINE-RELATED"/>
    <property type="match status" value="1"/>
</dbReference>
<dbReference type="AlphaFoldDB" id="A0A0D0PGD8"/>
<dbReference type="PROSITE" id="PS51736">
    <property type="entry name" value="RECOMBINASES_3"/>
    <property type="match status" value="1"/>
</dbReference>
<dbReference type="STRING" id="2064.TR51_25345"/>
<dbReference type="Pfam" id="PF00239">
    <property type="entry name" value="Resolvase"/>
    <property type="match status" value="1"/>
</dbReference>
<comment type="caution">
    <text evidence="4">The sequence shown here is derived from an EMBL/GenBank/DDBJ whole genome shotgun (WGS) entry which is preliminary data.</text>
</comment>
<organism evidence="4 6">
    <name type="scientific">Kitasatospora griseola</name>
    <name type="common">Streptomyces griseolosporeus</name>
    <dbReference type="NCBI Taxonomy" id="2064"/>
    <lineage>
        <taxon>Bacteria</taxon>
        <taxon>Bacillati</taxon>
        <taxon>Actinomycetota</taxon>
        <taxon>Actinomycetes</taxon>
        <taxon>Kitasatosporales</taxon>
        <taxon>Streptomycetaceae</taxon>
        <taxon>Kitasatospora</taxon>
    </lineage>
</organism>
<dbReference type="InterPro" id="IPR038109">
    <property type="entry name" value="DNA_bind_recomb_sf"/>
</dbReference>
<dbReference type="RefSeq" id="WP_043914362.1">
    <property type="nucleotide sequence ID" value="NZ_JXZB01000004.1"/>
</dbReference>
<protein>
    <recommendedName>
        <fullName evidence="3">Resolvase/invertase-type recombinase catalytic domain-containing protein</fullName>
    </recommendedName>
</protein>
<dbReference type="GO" id="GO:0003677">
    <property type="term" value="F:DNA binding"/>
    <property type="evidence" value="ECO:0007669"/>
    <property type="project" value="UniProtKB-KW"/>
</dbReference>
<dbReference type="EMBL" id="JXZB01000004">
    <property type="protein sequence ID" value="KIQ62394.1"/>
    <property type="molecule type" value="Genomic_DNA"/>
</dbReference>
<dbReference type="InterPro" id="IPR011109">
    <property type="entry name" value="DNA_bind_recombinase_dom"/>
</dbReference>
<name>A0A0D0PGD8_KITGR</name>
<keyword evidence="2" id="KW-0233">DNA recombination</keyword>
<evidence type="ECO:0000256" key="1">
    <source>
        <dbReference type="ARBA" id="ARBA00023125"/>
    </source>
</evidence>
<feature type="domain" description="Resolvase/invertase-type recombinase catalytic" evidence="3">
    <location>
        <begin position="18"/>
        <end position="174"/>
    </location>
</feature>
<evidence type="ECO:0000256" key="2">
    <source>
        <dbReference type="ARBA" id="ARBA00023172"/>
    </source>
</evidence>
<dbReference type="CDD" id="cd00338">
    <property type="entry name" value="Ser_Recombinase"/>
    <property type="match status" value="1"/>
</dbReference>